<organism evidence="1 2">
    <name type="scientific">Chlorella vulgaris</name>
    <name type="common">Green alga</name>
    <dbReference type="NCBI Taxonomy" id="3077"/>
    <lineage>
        <taxon>Eukaryota</taxon>
        <taxon>Viridiplantae</taxon>
        <taxon>Chlorophyta</taxon>
        <taxon>core chlorophytes</taxon>
        <taxon>Trebouxiophyceae</taxon>
        <taxon>Chlorellales</taxon>
        <taxon>Chlorellaceae</taxon>
        <taxon>Chlorella clade</taxon>
        <taxon>Chlorella</taxon>
    </lineage>
</organism>
<dbReference type="EMBL" id="SIDB01000003">
    <property type="protein sequence ID" value="KAI3434645.1"/>
    <property type="molecule type" value="Genomic_DNA"/>
</dbReference>
<protein>
    <submittedName>
        <fullName evidence="1">Uncharacterized protein</fullName>
    </submittedName>
</protein>
<sequence length="222" mass="24409">MGLNRASSCKQMLGAQARQGAGRAGSAQRGVGLKMTMASTKEEKATLTALAKQHMDCMDNQDLMPRNRVLDRVLMKCIPGCTTVDEVVEKVADCAATRVQIGHVMRGRRTAISQAVAAFMKTCFHYLYDDEGNLDKAQALKGEMYFYGEIDDEYPHETLKLLASAVLGKAEPSEEFPDEMRPGTAATAYALMALDSKLRGEKQVASADNVEFVARYDRIWSV</sequence>
<name>A0A9D4TU18_CHLVU</name>
<comment type="caution">
    <text evidence="1">The sequence shown here is derived from an EMBL/GenBank/DDBJ whole genome shotgun (WGS) entry which is preliminary data.</text>
</comment>
<accession>A0A9D4TU18</accession>
<evidence type="ECO:0000313" key="1">
    <source>
        <dbReference type="EMBL" id="KAI3434645.1"/>
    </source>
</evidence>
<proteinExistence type="predicted"/>
<evidence type="ECO:0000313" key="2">
    <source>
        <dbReference type="Proteomes" id="UP001055712"/>
    </source>
</evidence>
<keyword evidence="2" id="KW-1185">Reference proteome</keyword>
<gene>
    <name evidence="1" type="ORF">D9Q98_002710</name>
</gene>
<reference evidence="1" key="1">
    <citation type="journal article" date="2019" name="Plant J.">
        <title>Chlorella vulgaris genome assembly and annotation reveals the molecular basis for metabolic acclimation to high light conditions.</title>
        <authorList>
            <person name="Cecchin M."/>
            <person name="Marcolungo L."/>
            <person name="Rossato M."/>
            <person name="Girolomoni L."/>
            <person name="Cosentino E."/>
            <person name="Cuine S."/>
            <person name="Li-Beisson Y."/>
            <person name="Delledonne M."/>
            <person name="Ballottari M."/>
        </authorList>
    </citation>
    <scope>NUCLEOTIDE SEQUENCE</scope>
    <source>
        <strain evidence="1">211/11P</strain>
    </source>
</reference>
<reference evidence="1" key="2">
    <citation type="submission" date="2020-11" db="EMBL/GenBank/DDBJ databases">
        <authorList>
            <person name="Cecchin M."/>
            <person name="Marcolungo L."/>
            <person name="Rossato M."/>
            <person name="Girolomoni L."/>
            <person name="Cosentino E."/>
            <person name="Cuine S."/>
            <person name="Li-Beisson Y."/>
            <person name="Delledonne M."/>
            <person name="Ballottari M."/>
        </authorList>
    </citation>
    <scope>NUCLEOTIDE SEQUENCE</scope>
    <source>
        <strain evidence="1">211/11P</strain>
        <tissue evidence="1">Whole cell</tissue>
    </source>
</reference>
<dbReference type="AlphaFoldDB" id="A0A9D4TU18"/>
<dbReference type="Proteomes" id="UP001055712">
    <property type="component" value="Unassembled WGS sequence"/>
</dbReference>